<organism evidence="1 2">
    <name type="scientific">Fusarium oxysporum f. sp. lycopersici (strain 4287 / CBS 123668 / FGSC 9935 / NRRL 34936)</name>
    <name type="common">Fusarium vascular wilt of tomato</name>
    <dbReference type="NCBI Taxonomy" id="426428"/>
    <lineage>
        <taxon>Eukaryota</taxon>
        <taxon>Fungi</taxon>
        <taxon>Dikarya</taxon>
        <taxon>Ascomycota</taxon>
        <taxon>Pezizomycotina</taxon>
        <taxon>Sordariomycetes</taxon>
        <taxon>Hypocreomycetidae</taxon>
        <taxon>Hypocreales</taxon>
        <taxon>Nectriaceae</taxon>
        <taxon>Fusarium</taxon>
        <taxon>Fusarium oxysporum species complex</taxon>
    </lineage>
</organism>
<evidence type="ECO:0000313" key="1">
    <source>
        <dbReference type="EMBL" id="KNB12496.1"/>
    </source>
</evidence>
<dbReference type="VEuPathDB" id="FungiDB:FOXG_12087"/>
<reference evidence="1" key="2">
    <citation type="journal article" date="2010" name="Nature">
        <title>Comparative genomics reveals mobile pathogenicity chromosomes in Fusarium.</title>
        <authorList>
            <person name="Ma L.J."/>
            <person name="van der Does H.C."/>
            <person name="Borkovich K.A."/>
            <person name="Coleman J.J."/>
            <person name="Daboussi M.J."/>
            <person name="Di Pietro A."/>
            <person name="Dufresne M."/>
            <person name="Freitag M."/>
            <person name="Grabherr M."/>
            <person name="Henrissat B."/>
            <person name="Houterman P.M."/>
            <person name="Kang S."/>
            <person name="Shim W.B."/>
            <person name="Woloshuk C."/>
            <person name="Xie X."/>
            <person name="Xu J.R."/>
            <person name="Antoniw J."/>
            <person name="Baker S.E."/>
            <person name="Bluhm B.H."/>
            <person name="Breakspear A."/>
            <person name="Brown D.W."/>
            <person name="Butchko R.A."/>
            <person name="Chapman S."/>
            <person name="Coulson R."/>
            <person name="Coutinho P.M."/>
            <person name="Danchin E.G."/>
            <person name="Diener A."/>
            <person name="Gale L.R."/>
            <person name="Gardiner D.M."/>
            <person name="Goff S."/>
            <person name="Hammond-Kosack K.E."/>
            <person name="Hilburn K."/>
            <person name="Hua-Van A."/>
            <person name="Jonkers W."/>
            <person name="Kazan K."/>
            <person name="Kodira C.D."/>
            <person name="Koehrsen M."/>
            <person name="Kumar L."/>
            <person name="Lee Y.H."/>
            <person name="Li L."/>
            <person name="Manners J.M."/>
            <person name="Miranda-Saavedra D."/>
            <person name="Mukherjee M."/>
            <person name="Park G."/>
            <person name="Park J."/>
            <person name="Park S.Y."/>
            <person name="Proctor R.H."/>
            <person name="Regev A."/>
            <person name="Ruiz-Roldan M.C."/>
            <person name="Sain D."/>
            <person name="Sakthikumar S."/>
            <person name="Sykes S."/>
            <person name="Schwartz D.C."/>
            <person name="Turgeon B.G."/>
            <person name="Wapinski I."/>
            <person name="Yoder O."/>
            <person name="Young S."/>
            <person name="Zeng Q."/>
            <person name="Zhou S."/>
            <person name="Galagan J."/>
            <person name="Cuomo C.A."/>
            <person name="Kistler H.C."/>
            <person name="Rep M."/>
        </authorList>
    </citation>
    <scope>NUCLEOTIDE SEQUENCE [LARGE SCALE GENOMIC DNA]</scope>
    <source>
        <strain evidence="1">4287</strain>
    </source>
</reference>
<name>A0A0J9VNQ8_FUSO4</name>
<accession>A0A0J9VNQ8</accession>
<reference evidence="1" key="1">
    <citation type="submission" date="2007-04" db="EMBL/GenBank/DDBJ databases">
        <authorList>
            <consortium name="The Broad Institute Genome Sequencing Platform"/>
            <person name="Birren B."/>
            <person name="Lander E."/>
            <person name="Galagan J."/>
            <person name="Nusbaum C."/>
            <person name="Devon K."/>
            <person name="Ma L.-J."/>
            <person name="Jaffe D."/>
            <person name="Butler J."/>
            <person name="Alvarez P."/>
            <person name="Gnerre S."/>
            <person name="Grabherr M."/>
            <person name="Kleber M."/>
            <person name="Mauceli E."/>
            <person name="Brockman W."/>
            <person name="MacCallum I.A."/>
            <person name="Young S."/>
            <person name="LaButti K."/>
            <person name="DeCaprio D."/>
            <person name="Crawford M."/>
            <person name="Koehrsen M."/>
            <person name="Engels R."/>
            <person name="Montgomery P."/>
            <person name="Pearson M."/>
            <person name="Howarth C."/>
            <person name="Larson L."/>
            <person name="White J."/>
            <person name="O'Leary S."/>
            <person name="Kodira C."/>
            <person name="Zeng Q."/>
            <person name="Yandava C."/>
            <person name="Alvarado L."/>
            <person name="Kistler C."/>
            <person name="Shim W.-B."/>
            <person name="Kang S."/>
            <person name="Woloshuk C."/>
        </authorList>
    </citation>
    <scope>NUCLEOTIDE SEQUENCE</scope>
    <source>
        <strain evidence="1">4287</strain>
    </source>
</reference>
<dbReference type="RefSeq" id="XP_018250541.1">
    <property type="nucleotide sequence ID" value="XM_018391813.1"/>
</dbReference>
<dbReference type="Proteomes" id="UP000009097">
    <property type="component" value="Unassembled WGS sequence"/>
</dbReference>
<dbReference type="KEGG" id="fox:FOXG_12087"/>
<protein>
    <submittedName>
        <fullName evidence="1">Uncharacterized protein</fullName>
    </submittedName>
</protein>
<evidence type="ECO:0000313" key="2">
    <source>
        <dbReference type="Proteomes" id="UP000009097"/>
    </source>
</evidence>
<sequence>MSSITNPRKYTIAFKFLETDTIQHNQIAAGNNLFKPIRQKYGDRLEECEVDEWRLFITISQCLHADGEQLYQELLMVLEATELFHQDGLFAEPQLFEWAVFEETEEGLKQSSNHRSATLGLFHTYKRRIFL</sequence>
<gene>
    <name evidence="1" type="ORF">FOXG_12087</name>
</gene>
<dbReference type="GeneID" id="28953443"/>
<dbReference type="OrthoDB" id="5024906at2759"/>
<dbReference type="AlphaFoldDB" id="A0A0J9VNQ8"/>
<dbReference type="EMBL" id="DS231711">
    <property type="protein sequence ID" value="KNB12496.1"/>
    <property type="molecule type" value="Genomic_DNA"/>
</dbReference>
<proteinExistence type="predicted"/>